<dbReference type="AlphaFoldDB" id="A0A6J6WFG3"/>
<evidence type="ECO:0000313" key="1">
    <source>
        <dbReference type="EMBL" id="CAB4783881.1"/>
    </source>
</evidence>
<organism evidence="1">
    <name type="scientific">freshwater metagenome</name>
    <dbReference type="NCBI Taxonomy" id="449393"/>
    <lineage>
        <taxon>unclassified sequences</taxon>
        <taxon>metagenomes</taxon>
        <taxon>ecological metagenomes</taxon>
    </lineage>
</organism>
<name>A0A6J6WFG3_9ZZZZ</name>
<reference evidence="1" key="1">
    <citation type="submission" date="2020-05" db="EMBL/GenBank/DDBJ databases">
        <authorList>
            <person name="Chiriac C."/>
            <person name="Salcher M."/>
            <person name="Ghai R."/>
            <person name="Kavagutti S V."/>
        </authorList>
    </citation>
    <scope>NUCLEOTIDE SEQUENCE</scope>
</reference>
<protein>
    <submittedName>
        <fullName evidence="1">Unannotated protein</fullName>
    </submittedName>
</protein>
<gene>
    <name evidence="1" type="ORF">UFOPK2975_00084</name>
</gene>
<proteinExistence type="predicted"/>
<dbReference type="EMBL" id="CAFAAG010000002">
    <property type="protein sequence ID" value="CAB4783881.1"/>
    <property type="molecule type" value="Genomic_DNA"/>
</dbReference>
<accession>A0A6J6WFG3</accession>
<sequence>MVLEHNDRLVRVGVTSSEDSGTYAVEDAFELEMPTRVLGLDEAGEWLMMIADNEGVDHPVVSQMSMSRSLQGLAFVDEWCISVRKKKMSQLLLVHEMAHLVTANGGHGREFRTQVVTFVRRYVSLAHAVRLHEMYVAAGLSVEPFAATR</sequence>